<dbReference type="InterPro" id="IPR036249">
    <property type="entry name" value="Thioredoxin-like_sf"/>
</dbReference>
<reference evidence="6 7" key="1">
    <citation type="submission" date="2009-04" db="EMBL/GenBank/DDBJ databases">
        <authorList>
            <person name="Sebastian Y."/>
            <person name="Madupu R."/>
            <person name="Durkin A.S."/>
            <person name="Torralba M."/>
            <person name="Methe B."/>
            <person name="Sutton G.G."/>
            <person name="Strausberg R.L."/>
            <person name="Nelson K.E."/>
        </authorList>
    </citation>
    <scope>NUCLEOTIDE SEQUENCE [LARGE SCALE GENOMIC DNA]</scope>
    <source>
        <strain evidence="7">ATCC 35406 / BCRC 14492 / JCM 8526 / NCTC 13058 / HG 370</strain>
    </source>
</reference>
<dbReference type="Gene3D" id="2.60.40.10">
    <property type="entry name" value="Immunoglobulins"/>
    <property type="match status" value="1"/>
</dbReference>
<comment type="caution">
    <text evidence="6">The sequence shown here is derived from an EMBL/GenBank/DDBJ whole genome shotgun (WGS) entry which is preliminary data.</text>
</comment>
<keyword evidence="4" id="KW-0843">Virulence</keyword>
<dbReference type="InterPro" id="IPR013783">
    <property type="entry name" value="Ig-like_fold"/>
</dbReference>
<dbReference type="Gene3D" id="3.40.30.10">
    <property type="entry name" value="Glutaredoxin"/>
    <property type="match status" value="1"/>
</dbReference>
<evidence type="ECO:0000259" key="5">
    <source>
        <dbReference type="PROSITE" id="PS51352"/>
    </source>
</evidence>
<dbReference type="EMBL" id="ACNN01000011">
    <property type="protein sequence ID" value="EEN83312.1"/>
    <property type="molecule type" value="Genomic_DNA"/>
</dbReference>
<evidence type="ECO:0000313" key="6">
    <source>
        <dbReference type="EMBL" id="EEN83312.1"/>
    </source>
</evidence>
<gene>
    <name evidence="6" type="ORF">POREN0001_1438</name>
</gene>
<dbReference type="SUPFAM" id="SSF52833">
    <property type="entry name" value="Thioredoxin-like"/>
    <property type="match status" value="1"/>
</dbReference>
<keyword evidence="3" id="KW-0788">Thiol protease</keyword>
<dbReference type="AlphaFoldDB" id="C3J903"/>
<feature type="domain" description="Thioredoxin" evidence="5">
    <location>
        <begin position="204"/>
        <end position="377"/>
    </location>
</feature>
<comment type="similarity">
    <text evidence="1">Belongs to the peptidase C25 family.</text>
</comment>
<evidence type="ECO:0000256" key="1">
    <source>
        <dbReference type="ARBA" id="ARBA00006067"/>
    </source>
</evidence>
<evidence type="ECO:0000256" key="2">
    <source>
        <dbReference type="ARBA" id="ARBA00022670"/>
    </source>
</evidence>
<dbReference type="STRING" id="553175.POREN0001_1438"/>
<organism evidence="6 7">
    <name type="scientific">Porphyromonas endodontalis (strain ATCC 35406 / DSM 24491 / JCM 8526 / CCUG 16442 / BCRC 14492 / NCTC 13058 / HG 370)</name>
    <name type="common">Bacteroides endodontalis</name>
    <dbReference type="NCBI Taxonomy" id="553175"/>
    <lineage>
        <taxon>Bacteria</taxon>
        <taxon>Pseudomonadati</taxon>
        <taxon>Bacteroidota</taxon>
        <taxon>Bacteroidia</taxon>
        <taxon>Bacteroidales</taxon>
        <taxon>Porphyromonadaceae</taxon>
        <taxon>Porphyromonas</taxon>
    </lineage>
</organism>
<dbReference type="Proteomes" id="UP000004295">
    <property type="component" value="Unassembled WGS sequence"/>
</dbReference>
<keyword evidence="7" id="KW-1185">Reference proteome</keyword>
<evidence type="ECO:0000256" key="3">
    <source>
        <dbReference type="ARBA" id="ARBA00022807"/>
    </source>
</evidence>
<dbReference type="PROSITE" id="PS51352">
    <property type="entry name" value="THIOREDOXIN_2"/>
    <property type="match status" value="1"/>
</dbReference>
<dbReference type="eggNOG" id="COG0526">
    <property type="taxonomic scope" value="Bacteria"/>
</dbReference>
<dbReference type="GO" id="GO:0006508">
    <property type="term" value="P:proteolysis"/>
    <property type="evidence" value="ECO:0007669"/>
    <property type="project" value="UniProtKB-KW"/>
</dbReference>
<accession>C3J903</accession>
<dbReference type="GO" id="GO:0008234">
    <property type="term" value="F:cysteine-type peptidase activity"/>
    <property type="evidence" value="ECO:0007669"/>
    <property type="project" value="UniProtKB-KW"/>
</dbReference>
<keyword evidence="2" id="KW-0645">Protease</keyword>
<evidence type="ECO:0000313" key="7">
    <source>
        <dbReference type="Proteomes" id="UP000004295"/>
    </source>
</evidence>
<keyword evidence="3" id="KW-0378">Hydrolase</keyword>
<dbReference type="InterPro" id="IPR013766">
    <property type="entry name" value="Thioredoxin_domain"/>
</dbReference>
<protein>
    <submittedName>
        <fullName evidence="6">Lysis protein</fullName>
    </submittedName>
</protein>
<sequence>MTQRLRFFFHPAKKEDKSEARKDFALQNSSPKKISTNTLEYPKMKKISSICFLLVTMLLAACDGSVKPSQTKLTLSTDKLTIMADGEDKAVFTVRDQANQDCSQKAIYKVNGKKIDKAEFSTKTPGEYKVVAVVGEVVSNEITIKAHEKKAEVKAIILKVDKTTVLADGIDKIALSCYDADNQGGEPLKEVAYFANGEKLEGAAFQPKEAGTFKLKAQYGDLFSPEIEVTATKGEPEDFKPTPHVLLEDWTGTWCPACPRAHAILEEAAKDPKFVTLEIHVASGRQDPFAVDQLVRDLVAPQGIRAFPTIRANRTYSSPLNFEMIKKTFADIAAQVGIALEVKLENGNVVAKTKVRRQPSFTSEIRLCVALYENNLHADQANGARNQRFDHVLRDFYNKASLGFGVEFEGDIHAGQYVFTPESNWKQQDLGVIVMALDKKGRVLNAQYANIGDSKGY</sequence>
<proteinExistence type="inferred from homology"/>
<evidence type="ECO:0000256" key="4">
    <source>
        <dbReference type="ARBA" id="ARBA00023026"/>
    </source>
</evidence>
<name>C3J903_POREA</name>